<dbReference type="CDD" id="cd04301">
    <property type="entry name" value="NAT_SF"/>
    <property type="match status" value="1"/>
</dbReference>
<evidence type="ECO:0000313" key="4">
    <source>
        <dbReference type="EMBL" id="SHI37233.1"/>
    </source>
</evidence>
<dbReference type="SUPFAM" id="SSF55729">
    <property type="entry name" value="Acyl-CoA N-acyltransferases (Nat)"/>
    <property type="match status" value="1"/>
</dbReference>
<organism evidence="4 5">
    <name type="scientific">Wenxinia saemankumensis</name>
    <dbReference type="NCBI Taxonomy" id="1447782"/>
    <lineage>
        <taxon>Bacteria</taxon>
        <taxon>Pseudomonadati</taxon>
        <taxon>Pseudomonadota</taxon>
        <taxon>Alphaproteobacteria</taxon>
        <taxon>Rhodobacterales</taxon>
        <taxon>Roseobacteraceae</taxon>
        <taxon>Wenxinia</taxon>
    </lineage>
</organism>
<dbReference type="PANTHER" id="PTHR43877:SF2">
    <property type="entry name" value="AMINOALKYLPHOSPHONATE N-ACETYLTRANSFERASE-RELATED"/>
    <property type="match status" value="1"/>
</dbReference>
<dbReference type="InterPro" id="IPR016181">
    <property type="entry name" value="Acyl_CoA_acyltransferase"/>
</dbReference>
<dbReference type="Pfam" id="PF00583">
    <property type="entry name" value="Acetyltransf_1"/>
    <property type="match status" value="1"/>
</dbReference>
<dbReference type="PANTHER" id="PTHR43877">
    <property type="entry name" value="AMINOALKYLPHOSPHONATE N-ACETYLTRANSFERASE-RELATED-RELATED"/>
    <property type="match status" value="1"/>
</dbReference>
<dbReference type="STRING" id="1447782.SAMN05444417_0495"/>
<evidence type="ECO:0000256" key="2">
    <source>
        <dbReference type="ARBA" id="ARBA00023315"/>
    </source>
</evidence>
<keyword evidence="1 4" id="KW-0808">Transferase</keyword>
<sequence length="166" mass="17580">MSPRLRPARPEDDDWILSEHRRHYAEVEGFDAGFGAAVASALADFRAAPQAARQAAWLAVEGTARLGCLFCTEAGPDTARLRLFYVAPAARGTGLAGDLLDAAERFAAGAGFARLAVSTYSAHAAACALYARRGMAVTARTPERAFGRDLVRLDFAAMLDAPPAGR</sequence>
<dbReference type="Proteomes" id="UP000184292">
    <property type="component" value="Unassembled WGS sequence"/>
</dbReference>
<proteinExistence type="predicted"/>
<dbReference type="InterPro" id="IPR050832">
    <property type="entry name" value="Bact_Acetyltransf"/>
</dbReference>
<keyword evidence="5" id="KW-1185">Reference proteome</keyword>
<evidence type="ECO:0000313" key="5">
    <source>
        <dbReference type="Proteomes" id="UP000184292"/>
    </source>
</evidence>
<dbReference type="InterPro" id="IPR000182">
    <property type="entry name" value="GNAT_dom"/>
</dbReference>
<dbReference type="OrthoDB" id="273614at2"/>
<evidence type="ECO:0000256" key="1">
    <source>
        <dbReference type="ARBA" id="ARBA00022679"/>
    </source>
</evidence>
<dbReference type="RefSeq" id="WP_073326220.1">
    <property type="nucleotide sequence ID" value="NZ_FQYO01000001.1"/>
</dbReference>
<dbReference type="AlphaFoldDB" id="A0A1M6ALY8"/>
<protein>
    <submittedName>
        <fullName evidence="4">Acetyltransferase (GNAT) family protein</fullName>
    </submittedName>
</protein>
<name>A0A1M6ALY8_9RHOB</name>
<gene>
    <name evidence="4" type="ORF">SAMN05444417_0495</name>
</gene>
<dbReference type="EMBL" id="FQYO01000001">
    <property type="protein sequence ID" value="SHI37233.1"/>
    <property type="molecule type" value="Genomic_DNA"/>
</dbReference>
<dbReference type="GO" id="GO:0016747">
    <property type="term" value="F:acyltransferase activity, transferring groups other than amino-acyl groups"/>
    <property type="evidence" value="ECO:0007669"/>
    <property type="project" value="InterPro"/>
</dbReference>
<evidence type="ECO:0000259" key="3">
    <source>
        <dbReference type="PROSITE" id="PS51186"/>
    </source>
</evidence>
<dbReference type="PROSITE" id="PS51186">
    <property type="entry name" value="GNAT"/>
    <property type="match status" value="1"/>
</dbReference>
<accession>A0A1M6ALY8</accession>
<feature type="domain" description="N-acetyltransferase" evidence="3">
    <location>
        <begin position="3"/>
        <end position="160"/>
    </location>
</feature>
<keyword evidence="2" id="KW-0012">Acyltransferase</keyword>
<reference evidence="4 5" key="1">
    <citation type="submission" date="2016-11" db="EMBL/GenBank/DDBJ databases">
        <authorList>
            <person name="Jaros S."/>
            <person name="Januszkiewicz K."/>
            <person name="Wedrychowicz H."/>
        </authorList>
    </citation>
    <scope>NUCLEOTIDE SEQUENCE [LARGE SCALE GENOMIC DNA]</scope>
    <source>
        <strain evidence="4 5">DSM 100565</strain>
    </source>
</reference>
<dbReference type="Gene3D" id="3.40.630.30">
    <property type="match status" value="1"/>
</dbReference>